<feature type="domain" description="Penicillin-binding protein dimerisation" evidence="6">
    <location>
        <begin position="292"/>
        <end position="440"/>
    </location>
</feature>
<keyword evidence="3" id="KW-0472">Membrane</keyword>
<evidence type="ECO:0000256" key="1">
    <source>
        <dbReference type="ARBA" id="ARBA00004370"/>
    </source>
</evidence>
<evidence type="ECO:0000313" key="8">
    <source>
        <dbReference type="Proteomes" id="UP000291189"/>
    </source>
</evidence>
<evidence type="ECO:0000256" key="4">
    <source>
        <dbReference type="SAM" id="MobiDB-lite"/>
    </source>
</evidence>
<dbReference type="SUPFAM" id="SSF56601">
    <property type="entry name" value="beta-lactamase/transpeptidase-like"/>
    <property type="match status" value="1"/>
</dbReference>
<organism evidence="7 8">
    <name type="scientific">Nocardioides iriomotensis</name>
    <dbReference type="NCBI Taxonomy" id="715784"/>
    <lineage>
        <taxon>Bacteria</taxon>
        <taxon>Bacillati</taxon>
        <taxon>Actinomycetota</taxon>
        <taxon>Actinomycetes</taxon>
        <taxon>Propionibacteriales</taxon>
        <taxon>Nocardioidaceae</taxon>
        <taxon>Nocardioides</taxon>
    </lineage>
</organism>
<keyword evidence="8" id="KW-1185">Reference proteome</keyword>
<dbReference type="InterPro" id="IPR050515">
    <property type="entry name" value="Beta-lactam/transpept"/>
</dbReference>
<name>A0A4Q5J035_9ACTN</name>
<dbReference type="Gene3D" id="3.40.710.10">
    <property type="entry name" value="DD-peptidase/beta-lactamase superfamily"/>
    <property type="match status" value="1"/>
</dbReference>
<dbReference type="PANTHER" id="PTHR30627">
    <property type="entry name" value="PEPTIDOGLYCAN D,D-TRANSPEPTIDASE"/>
    <property type="match status" value="1"/>
</dbReference>
<dbReference type="Proteomes" id="UP000291189">
    <property type="component" value="Unassembled WGS sequence"/>
</dbReference>
<comment type="caution">
    <text evidence="7">The sequence shown here is derived from an EMBL/GenBank/DDBJ whole genome shotgun (WGS) entry which is preliminary data.</text>
</comment>
<feature type="compositionally biased region" description="Low complexity" evidence="4">
    <location>
        <begin position="29"/>
        <end position="43"/>
    </location>
</feature>
<feature type="compositionally biased region" description="Basic residues" evidence="4">
    <location>
        <begin position="224"/>
        <end position="234"/>
    </location>
</feature>
<evidence type="ECO:0000256" key="3">
    <source>
        <dbReference type="ARBA" id="ARBA00023136"/>
    </source>
</evidence>
<proteinExistence type="inferred from homology"/>
<feature type="domain" description="Penicillin-binding protein transpeptidase" evidence="5">
    <location>
        <begin position="485"/>
        <end position="794"/>
    </location>
</feature>
<reference evidence="7 8" key="1">
    <citation type="submission" date="2019-01" db="EMBL/GenBank/DDBJ databases">
        <title>Nocardioides guangzhouensis sp. nov., an actinobacterium isolated from soil.</title>
        <authorList>
            <person name="Fu Y."/>
            <person name="Cai Y."/>
            <person name="Lin Z."/>
            <person name="Chen P."/>
        </authorList>
    </citation>
    <scope>NUCLEOTIDE SEQUENCE [LARGE SCALE GENOMIC DNA]</scope>
    <source>
        <strain evidence="7 8">NBRC 105384</strain>
    </source>
</reference>
<sequence>MGPQPGPEDRRGRRRAGPAHRRPAPPHPRAAGAVRRPGVAAPGQRRRRAADVQHVHAAVVVHRDRAGAAVADPGRPGAVAADGARAAARPAARRPGCPRDGHGAAGQPGLHPALRRHRARHADRRRARGRGPDLPAADPQAQEPPARPGHRAGPRDRDRRVRRGEPGGRRPSRYKEHDAGPGRTGRRPAGERTLTQGRRPHPRPHPGRHPRPHPRPQQRQGPPPRRRPRRRPRRPVAALRGTSLVRLRIGLILIAMIVSVFAARLFQLQGVDAAAYVAKAEAQGGVMESITLPAERGAILDRNGEPLAESVDGLMLIADPTLTRDDASEIATIIARRLSVDYFDLLDRLRRPDTRFQYLARRVPSTVAREVLQELDAKGYSGVSSQRDPVRDYPAKDVASNLVGFMNAEGDAAEGAELMFDQTLHGVDGSATYELGAGNRLPLGENDTVVPQSGQDVTLTIDRDVQWYTQRVLRTAVQGSGGESGSAVVMDTRSGELLAVADYPTYDANGPTLSPESDLGARALRDAYEPGSVNKVLTAASLIDSGLVSPDTKITVPPSLPRPGAAPLKDYFPHGRLRLTMTGVIAKSSNIGTVLAARQMRERPYYKYLRAFGLGQPTGLGFDGESAGVLPRVKDWGTLTKDTVSFGQGVAVSAVQMAAAINTVANGGVYVQPSLVKGRLTTSAGIEVGSDTATRHRVVSEDAARKTAEMMEAVTDLDEGTAPGAAIPGYRVAGKTGTAQRVGPNGGYDGTFTVSFAGFAPADDPRFMVYVVVQNPSNGGGGGSVGGPAFRKVMTHLLQKYAVPPTGSVAPKPVVEW</sequence>
<evidence type="ECO:0000256" key="2">
    <source>
        <dbReference type="ARBA" id="ARBA00007171"/>
    </source>
</evidence>
<dbReference type="InterPro" id="IPR036138">
    <property type="entry name" value="PBP_dimer_sf"/>
</dbReference>
<gene>
    <name evidence="7" type="ORF">ETU37_11335</name>
</gene>
<evidence type="ECO:0000259" key="5">
    <source>
        <dbReference type="Pfam" id="PF00905"/>
    </source>
</evidence>
<evidence type="ECO:0000259" key="6">
    <source>
        <dbReference type="Pfam" id="PF03717"/>
    </source>
</evidence>
<feature type="compositionally biased region" description="Basic residues" evidence="4">
    <location>
        <begin position="12"/>
        <end position="24"/>
    </location>
</feature>
<dbReference type="GO" id="GO:0005886">
    <property type="term" value="C:plasma membrane"/>
    <property type="evidence" value="ECO:0007669"/>
    <property type="project" value="TreeGrafter"/>
</dbReference>
<dbReference type="GO" id="GO:0071555">
    <property type="term" value="P:cell wall organization"/>
    <property type="evidence" value="ECO:0007669"/>
    <property type="project" value="TreeGrafter"/>
</dbReference>
<evidence type="ECO:0000313" key="7">
    <source>
        <dbReference type="EMBL" id="RYU11850.1"/>
    </source>
</evidence>
<feature type="compositionally biased region" description="Basic residues" evidence="4">
    <location>
        <begin position="198"/>
        <end position="216"/>
    </location>
</feature>
<dbReference type="InterPro" id="IPR005311">
    <property type="entry name" value="PBP_dimer"/>
</dbReference>
<dbReference type="InterPro" id="IPR001460">
    <property type="entry name" value="PCN-bd_Tpept"/>
</dbReference>
<dbReference type="OrthoDB" id="9789078at2"/>
<dbReference type="Gene3D" id="3.90.1310.10">
    <property type="entry name" value="Penicillin-binding protein 2a (Domain 2)"/>
    <property type="match status" value="1"/>
</dbReference>
<feature type="compositionally biased region" description="Low complexity" evidence="4">
    <location>
        <begin position="132"/>
        <end position="144"/>
    </location>
</feature>
<accession>A0A4Q5J035</accession>
<dbReference type="SUPFAM" id="SSF56519">
    <property type="entry name" value="Penicillin binding protein dimerisation domain"/>
    <property type="match status" value="1"/>
</dbReference>
<dbReference type="Pfam" id="PF03717">
    <property type="entry name" value="PBP_dimer"/>
    <property type="match status" value="1"/>
</dbReference>
<dbReference type="Gene3D" id="3.30.450.330">
    <property type="match status" value="1"/>
</dbReference>
<dbReference type="AlphaFoldDB" id="A0A4Q5J035"/>
<protein>
    <submittedName>
        <fullName evidence="7">Penicillin-binding protein 2</fullName>
    </submittedName>
</protein>
<feature type="region of interest" description="Disordered" evidence="4">
    <location>
        <begin position="1"/>
        <end position="237"/>
    </location>
</feature>
<feature type="compositionally biased region" description="Low complexity" evidence="4">
    <location>
        <begin position="67"/>
        <end position="95"/>
    </location>
</feature>
<dbReference type="Pfam" id="PF00905">
    <property type="entry name" value="Transpeptidase"/>
    <property type="match status" value="1"/>
</dbReference>
<dbReference type="PANTHER" id="PTHR30627:SF1">
    <property type="entry name" value="PEPTIDOGLYCAN D,D-TRANSPEPTIDASE FTSI"/>
    <property type="match status" value="1"/>
</dbReference>
<dbReference type="InterPro" id="IPR012338">
    <property type="entry name" value="Beta-lactam/transpept-like"/>
</dbReference>
<dbReference type="GO" id="GO:0008658">
    <property type="term" value="F:penicillin binding"/>
    <property type="evidence" value="ECO:0007669"/>
    <property type="project" value="InterPro"/>
</dbReference>
<dbReference type="EMBL" id="SDPU01000022">
    <property type="protein sequence ID" value="RYU11850.1"/>
    <property type="molecule type" value="Genomic_DNA"/>
</dbReference>
<comment type="subcellular location">
    <subcellularLocation>
        <location evidence="1">Membrane</location>
    </subcellularLocation>
</comment>
<feature type="compositionally biased region" description="Basic residues" evidence="4">
    <location>
        <begin position="113"/>
        <end position="129"/>
    </location>
</feature>
<feature type="compositionally biased region" description="Basic and acidic residues" evidence="4">
    <location>
        <begin position="153"/>
        <end position="180"/>
    </location>
</feature>
<comment type="similarity">
    <text evidence="2">Belongs to the transpeptidase family.</text>
</comment>